<dbReference type="Proteomes" id="UP000775686">
    <property type="component" value="Unassembled WGS sequence"/>
</dbReference>
<dbReference type="RefSeq" id="WP_087167398.1">
    <property type="nucleotide sequence ID" value="NZ_JACJKH010000001.1"/>
</dbReference>
<name>A0ABS2ECM2_9FIRM</name>
<evidence type="ECO:0000313" key="2">
    <source>
        <dbReference type="EMBL" id="MBM6742730.1"/>
    </source>
</evidence>
<keyword evidence="1" id="KW-0378">Hydrolase</keyword>
<dbReference type="EMBL" id="JACJKH010000001">
    <property type="protein sequence ID" value="MBM6742730.1"/>
    <property type="molecule type" value="Genomic_DNA"/>
</dbReference>
<dbReference type="InterPro" id="IPR029001">
    <property type="entry name" value="ITPase-like_fam"/>
</dbReference>
<organism evidence="2 3">
    <name type="scientific">Drancourtella massiliensis</name>
    <dbReference type="NCBI Taxonomy" id="1632013"/>
    <lineage>
        <taxon>Bacteria</taxon>
        <taxon>Bacillati</taxon>
        <taxon>Bacillota</taxon>
        <taxon>Clostridia</taxon>
        <taxon>Eubacteriales</taxon>
        <taxon>Oscillospiraceae</taxon>
        <taxon>Drancourtella</taxon>
    </lineage>
</organism>
<evidence type="ECO:0000313" key="3">
    <source>
        <dbReference type="Proteomes" id="UP000775686"/>
    </source>
</evidence>
<sequence length="205" mass="23119">MILLYATTNPAKLDSMRRVLDSLSIELTGLCDLNLPLPDVAETGKNPLENAVLKAKIYYEALHTPLFSCDSGLYFEELPDELQPGTHIRRVGGRSLTDEEMISYYSDLAGKHGGTLTGRYKNAVCLIFDPDHIYSSMDESIWTEPFLLTDTPHSKRVAGYPLDSLSLDCKTRKYYYDLPDQEEDSSTVDAGYRAFFEAHCRDGMR</sequence>
<accession>A0ABS2ECM2</accession>
<dbReference type="SUPFAM" id="SSF52972">
    <property type="entry name" value="ITPase-like"/>
    <property type="match status" value="1"/>
</dbReference>
<protein>
    <submittedName>
        <fullName evidence="2">Non-canonical purine NTP pyrophosphatase</fullName>
    </submittedName>
</protein>
<gene>
    <name evidence="2" type="ORF">H6A32_00125</name>
</gene>
<dbReference type="Pfam" id="PF01725">
    <property type="entry name" value="Ham1p_like"/>
    <property type="match status" value="1"/>
</dbReference>
<evidence type="ECO:0000256" key="1">
    <source>
        <dbReference type="ARBA" id="ARBA00022801"/>
    </source>
</evidence>
<dbReference type="Gene3D" id="3.90.950.10">
    <property type="match status" value="1"/>
</dbReference>
<proteinExistence type="predicted"/>
<keyword evidence="3" id="KW-1185">Reference proteome</keyword>
<dbReference type="InterPro" id="IPR002637">
    <property type="entry name" value="RdgB/HAM1"/>
</dbReference>
<reference evidence="2 3" key="1">
    <citation type="journal article" date="2021" name="Sci. Rep.">
        <title>The distribution of antibiotic resistance genes in chicken gut microbiota commensals.</title>
        <authorList>
            <person name="Juricova H."/>
            <person name="Matiasovicova J."/>
            <person name="Kubasova T."/>
            <person name="Cejkova D."/>
            <person name="Rychlik I."/>
        </authorList>
    </citation>
    <scope>NUCLEOTIDE SEQUENCE [LARGE SCALE GENOMIC DNA]</scope>
    <source>
        <strain evidence="2 3">An770</strain>
    </source>
</reference>
<comment type="caution">
    <text evidence="2">The sequence shown here is derived from an EMBL/GenBank/DDBJ whole genome shotgun (WGS) entry which is preliminary data.</text>
</comment>